<dbReference type="Pfam" id="PF14415">
    <property type="entry name" value="DUF4424"/>
    <property type="match status" value="1"/>
</dbReference>
<dbReference type="InterPro" id="IPR025538">
    <property type="entry name" value="DUF4424"/>
</dbReference>
<evidence type="ECO:0000313" key="2">
    <source>
        <dbReference type="EMBL" id="RSZ56864.1"/>
    </source>
</evidence>
<dbReference type="PROSITE" id="PS51257">
    <property type="entry name" value="PROKAR_LIPOPROTEIN"/>
    <property type="match status" value="1"/>
</dbReference>
<name>A0A430HH48_9BURK</name>
<protein>
    <submittedName>
        <fullName evidence="2">DUF4424 domain-containing protein</fullName>
    </submittedName>
</protein>
<dbReference type="OrthoDB" id="7299818at2"/>
<dbReference type="EMBL" id="RXLQ01000012">
    <property type="protein sequence ID" value="RSZ56864.1"/>
    <property type="molecule type" value="Genomic_DNA"/>
</dbReference>
<proteinExistence type="predicted"/>
<sequence>MNVPRNSSPVRCITHVIATSAPESYPAQPASGSCARLNGSTAIHRHHNTAIITLTTPLIATLAALLFPVLALPNDGIAGVSADVIVFRKTDAIAMKKEMLNVSPSLIRVDYEFLNKSPNDVKETIVFLLPAYPAMTQGSDTY</sequence>
<dbReference type="RefSeq" id="WP_126076020.1">
    <property type="nucleotide sequence ID" value="NZ_CP051166.1"/>
</dbReference>
<dbReference type="AlphaFoldDB" id="A0A430HH48"/>
<gene>
    <name evidence="2" type="ORF">EJB06_21225</name>
</gene>
<keyword evidence="3" id="KW-1185">Reference proteome</keyword>
<organism evidence="2 3">
    <name type="scientific">Massilia atriviolacea</name>
    <dbReference type="NCBI Taxonomy" id="2495579"/>
    <lineage>
        <taxon>Bacteria</taxon>
        <taxon>Pseudomonadati</taxon>
        <taxon>Pseudomonadota</taxon>
        <taxon>Betaproteobacteria</taxon>
        <taxon>Burkholderiales</taxon>
        <taxon>Oxalobacteraceae</taxon>
        <taxon>Telluria group</taxon>
        <taxon>Massilia</taxon>
    </lineage>
</organism>
<dbReference type="Proteomes" id="UP000278085">
    <property type="component" value="Unassembled WGS sequence"/>
</dbReference>
<evidence type="ECO:0000313" key="3">
    <source>
        <dbReference type="Proteomes" id="UP000278085"/>
    </source>
</evidence>
<evidence type="ECO:0000259" key="1">
    <source>
        <dbReference type="Pfam" id="PF14415"/>
    </source>
</evidence>
<reference evidence="2 3" key="1">
    <citation type="submission" date="2018-12" db="EMBL/GenBank/DDBJ databases">
        <authorList>
            <person name="Yang E."/>
        </authorList>
    </citation>
    <scope>NUCLEOTIDE SEQUENCE [LARGE SCALE GENOMIC DNA]</scope>
    <source>
        <strain evidence="2 3">SOD</strain>
    </source>
</reference>
<accession>A0A430HH48</accession>
<comment type="caution">
    <text evidence="2">The sequence shown here is derived from an EMBL/GenBank/DDBJ whole genome shotgun (WGS) entry which is preliminary data.</text>
</comment>
<feature type="domain" description="DUF4424" evidence="1">
    <location>
        <begin position="74"/>
        <end position="131"/>
    </location>
</feature>